<dbReference type="InterPro" id="IPR010071">
    <property type="entry name" value="AA_adenyl_dom"/>
</dbReference>
<keyword evidence="4" id="KW-0436">Ligase</keyword>
<dbReference type="GO" id="GO:0005829">
    <property type="term" value="C:cytosol"/>
    <property type="evidence" value="ECO:0007669"/>
    <property type="project" value="TreeGrafter"/>
</dbReference>
<dbReference type="FunFam" id="3.40.50.980:FF:000001">
    <property type="entry name" value="Non-ribosomal peptide synthetase"/>
    <property type="match status" value="3"/>
</dbReference>
<dbReference type="GO" id="GO:0031177">
    <property type="term" value="F:phosphopantetheine binding"/>
    <property type="evidence" value="ECO:0007669"/>
    <property type="project" value="InterPro"/>
</dbReference>
<comment type="cofactor">
    <cofactor evidence="1">
        <name>pantetheine 4'-phosphate</name>
        <dbReference type="ChEBI" id="CHEBI:47942"/>
    </cofactor>
</comment>
<dbReference type="GO" id="GO:0072330">
    <property type="term" value="P:monocarboxylic acid biosynthetic process"/>
    <property type="evidence" value="ECO:0007669"/>
    <property type="project" value="UniProtKB-ARBA"/>
</dbReference>
<dbReference type="Gene3D" id="3.30.559.30">
    <property type="entry name" value="Nonribosomal peptide synthetase, condensation domain"/>
    <property type="match status" value="5"/>
</dbReference>
<dbReference type="InterPro" id="IPR045851">
    <property type="entry name" value="AMP-bd_C_sf"/>
</dbReference>
<evidence type="ECO:0000256" key="1">
    <source>
        <dbReference type="ARBA" id="ARBA00001957"/>
    </source>
</evidence>
<dbReference type="Gene3D" id="2.30.38.10">
    <property type="entry name" value="Luciferase, Domain 3"/>
    <property type="match status" value="2"/>
</dbReference>
<dbReference type="Pfam" id="PF00550">
    <property type="entry name" value="PP-binding"/>
    <property type="match status" value="5"/>
</dbReference>
<feature type="domain" description="Carrier" evidence="5">
    <location>
        <begin position="5215"/>
        <end position="5290"/>
    </location>
</feature>
<dbReference type="FunFam" id="3.40.50.980:FF:000002">
    <property type="entry name" value="Enterobactin synthetase component F"/>
    <property type="match status" value="1"/>
</dbReference>
<dbReference type="CDD" id="cd05930">
    <property type="entry name" value="A_NRPS"/>
    <property type="match status" value="2"/>
</dbReference>
<dbReference type="InterPro" id="IPR000873">
    <property type="entry name" value="AMP-dep_synth/lig_dom"/>
</dbReference>
<accession>A0A0H5NVF8</accession>
<dbReference type="SUPFAM" id="SSF47336">
    <property type="entry name" value="ACP-like"/>
    <property type="match status" value="5"/>
</dbReference>
<dbReference type="FunFam" id="3.30.300.30:FF:000010">
    <property type="entry name" value="Enterobactin synthetase component F"/>
    <property type="match status" value="2"/>
</dbReference>
<dbReference type="InterPro" id="IPR029058">
    <property type="entry name" value="AB_hydrolase_fold"/>
</dbReference>
<dbReference type="SUPFAM" id="SSF53474">
    <property type="entry name" value="alpha/beta-Hydrolases"/>
    <property type="match status" value="1"/>
</dbReference>
<dbReference type="FunFam" id="3.40.50.12780:FF:000012">
    <property type="entry name" value="Non-ribosomal peptide synthetase"/>
    <property type="match status" value="3"/>
</dbReference>
<dbReference type="InterPro" id="IPR020845">
    <property type="entry name" value="AMP-binding_CS"/>
</dbReference>
<dbReference type="FunFam" id="3.30.559.30:FF:000001">
    <property type="entry name" value="Non-ribosomal peptide synthetase"/>
    <property type="match status" value="1"/>
</dbReference>
<evidence type="ECO:0000256" key="3">
    <source>
        <dbReference type="ARBA" id="ARBA00022553"/>
    </source>
</evidence>
<dbReference type="GO" id="GO:0016874">
    <property type="term" value="F:ligase activity"/>
    <property type="evidence" value="ECO:0007669"/>
    <property type="project" value="UniProtKB-KW"/>
</dbReference>
<evidence type="ECO:0000256" key="2">
    <source>
        <dbReference type="ARBA" id="ARBA00022450"/>
    </source>
</evidence>
<protein>
    <submittedName>
        <fullName evidence="6">Tyrocidine synthase III</fullName>
    </submittedName>
</protein>
<dbReference type="PANTHER" id="PTHR45527">
    <property type="entry name" value="NONRIBOSOMAL PEPTIDE SYNTHETASE"/>
    <property type="match status" value="1"/>
</dbReference>
<dbReference type="RefSeq" id="WP_060593172.1">
    <property type="nucleotide sequence ID" value="NZ_CP031418.1"/>
</dbReference>
<dbReference type="EMBL" id="LN868938">
    <property type="protein sequence ID" value="CRY79253.1"/>
    <property type="molecule type" value="Genomic_DNA"/>
</dbReference>
<dbReference type="SUPFAM" id="SSF52777">
    <property type="entry name" value="CoA-dependent acyltransferases"/>
    <property type="match status" value="10"/>
</dbReference>
<feature type="domain" description="Carrier" evidence="5">
    <location>
        <begin position="1602"/>
        <end position="1677"/>
    </location>
</feature>
<dbReference type="Gene3D" id="3.30.559.10">
    <property type="entry name" value="Chloramphenicol acetyltransferase-like domain"/>
    <property type="match status" value="5"/>
</dbReference>
<dbReference type="PANTHER" id="PTHR45527:SF1">
    <property type="entry name" value="FATTY ACID SYNTHASE"/>
    <property type="match status" value="1"/>
</dbReference>
<dbReference type="KEGG" id="nfr:ERS450000_03405"/>
<dbReference type="Pfam" id="PF00668">
    <property type="entry name" value="Condensation"/>
    <property type="match status" value="4"/>
</dbReference>
<dbReference type="InterPro" id="IPR036736">
    <property type="entry name" value="ACP-like_sf"/>
</dbReference>
<feature type="domain" description="Carrier" evidence="5">
    <location>
        <begin position="2667"/>
        <end position="2743"/>
    </location>
</feature>
<dbReference type="InterPro" id="IPR042099">
    <property type="entry name" value="ANL_N_sf"/>
</dbReference>
<dbReference type="NCBIfam" id="NF003417">
    <property type="entry name" value="PRK04813.1"/>
    <property type="match status" value="5"/>
</dbReference>
<dbReference type="InterPro" id="IPR001242">
    <property type="entry name" value="Condensation_dom"/>
</dbReference>
<dbReference type="Gene3D" id="3.40.50.1820">
    <property type="entry name" value="alpha/beta hydrolase"/>
    <property type="match status" value="1"/>
</dbReference>
<dbReference type="CDD" id="cd17646">
    <property type="entry name" value="A_NRPS_AB3403-like"/>
    <property type="match status" value="2"/>
</dbReference>
<dbReference type="Gene3D" id="3.40.50.12780">
    <property type="entry name" value="N-terminal domain of ligase-like"/>
    <property type="match status" value="3"/>
</dbReference>
<dbReference type="FunFam" id="1.10.1200.10:FF:000016">
    <property type="entry name" value="Non-ribosomal peptide synthase"/>
    <property type="match status" value="2"/>
</dbReference>
<dbReference type="Gene3D" id="3.30.300.30">
    <property type="match status" value="5"/>
</dbReference>
<dbReference type="InterPro" id="IPR020806">
    <property type="entry name" value="PKS_PP-bd"/>
</dbReference>
<name>A0A0H5NVF8_NOCFR</name>
<feature type="domain" description="Carrier" evidence="5">
    <location>
        <begin position="3738"/>
        <end position="3812"/>
    </location>
</feature>
<evidence type="ECO:0000256" key="4">
    <source>
        <dbReference type="ARBA" id="ARBA00022598"/>
    </source>
</evidence>
<dbReference type="NCBIfam" id="NF004282">
    <property type="entry name" value="PRK05691.1"/>
    <property type="match status" value="8"/>
</dbReference>
<dbReference type="SMART" id="SM00823">
    <property type="entry name" value="PKS_PP"/>
    <property type="match status" value="5"/>
</dbReference>
<dbReference type="CDD" id="cd19543">
    <property type="entry name" value="DCL_NRPS"/>
    <property type="match status" value="1"/>
</dbReference>
<dbReference type="Pfam" id="PF00975">
    <property type="entry name" value="Thioesterase"/>
    <property type="match status" value="1"/>
</dbReference>
<dbReference type="InterPro" id="IPR001031">
    <property type="entry name" value="Thioesterase"/>
</dbReference>
<dbReference type="InterPro" id="IPR006162">
    <property type="entry name" value="Ppantetheine_attach_site"/>
</dbReference>
<dbReference type="NCBIfam" id="TIGR01733">
    <property type="entry name" value="AA-adenyl-dom"/>
    <property type="match status" value="5"/>
</dbReference>
<dbReference type="Gene3D" id="3.40.50.980">
    <property type="match status" value="4"/>
</dbReference>
<dbReference type="PROSITE" id="PS50075">
    <property type="entry name" value="CARRIER"/>
    <property type="match status" value="5"/>
</dbReference>
<evidence type="ECO:0000313" key="7">
    <source>
        <dbReference type="Proteomes" id="UP000057820"/>
    </source>
</evidence>
<dbReference type="Pfam" id="PF13193">
    <property type="entry name" value="AMP-binding_C"/>
    <property type="match status" value="5"/>
</dbReference>
<dbReference type="Proteomes" id="UP000057820">
    <property type="component" value="Chromosome 1"/>
</dbReference>
<keyword evidence="2" id="KW-0596">Phosphopantetheine</keyword>
<dbReference type="GO" id="GO:0044550">
    <property type="term" value="P:secondary metabolite biosynthetic process"/>
    <property type="evidence" value="ECO:0007669"/>
    <property type="project" value="UniProtKB-ARBA"/>
</dbReference>
<proteinExistence type="predicted"/>
<evidence type="ECO:0000259" key="5">
    <source>
        <dbReference type="PROSITE" id="PS50075"/>
    </source>
</evidence>
<dbReference type="SUPFAM" id="SSF56801">
    <property type="entry name" value="Acetyl-CoA synthetase-like"/>
    <property type="match status" value="5"/>
</dbReference>
<feature type="domain" description="Carrier" evidence="5">
    <location>
        <begin position="528"/>
        <end position="608"/>
    </location>
</feature>
<dbReference type="UniPathway" id="UPA00011"/>
<sequence>MDTARRSSREGRRRRSGTPLLAQLLTAAVESAADAIAVCFDPTGDPDDRVELTYRELDEASSRVARELIGRGIGPGDMVAMGISRSIGSVLALWAIAKTGATYVPIDPTYPPDRIAHILRDSGVEYGLTTARHRAVLGTSAYWIELDDPVRAERIAAHPGHPISYADRVRTLTPQHPAWVIYTSGSTGLPKGVVVPHGGLSAVAGVGAQLGIGIGDKVTHLSSPSFDFSLMEMLFTFPQGATLVVTPPEVYGGRELAELIRREGVTHLLMTPAALESVDPFGLASVHTLIVGGEKLNPDLVSRWDRPGRTIHNVYGPTETTVIVTASAPLHPDEEVTLGGALPGVGAYVLDSRLRPVPPGVVGELYLAGPSLAHGYHARPGLTAARFVADPFDGDGNRLYRTGDLVRRHEDGTFEYVGRTDFQVKIRGLRIELGEIDTALIAHPDIDFAATVGRTLPSGAPALVSYVLSRAGSAVDTAEVLEFVRKSLPSYMVPAAIVVLDELPLNAVGKLDRDALPAPQFAVKAYRPPATPLEQIIADVFAALLRPDAGPEERIGADDDFFELGGNSLLATQAVARIGSAVGLAVPVRVMFEKSTVAGLAALIESMDAPARPPLRPMPRPARVPLSYAQQRMWFLNRFDPGSGVNNIPVAVRLSGTLDVPALRAAIADVVERHEVLRTVYPEVDGAGVQVVLPIDDPRALPELSLISVTEDSVADRIAAAVTEGFDVTVAPPVRLRLLAIDDREYVLVCVVHHIAGDGFSMRPLTRDLMTAYAARVEGKTPELAPLPVQYADYALWQREVLGGEDDPDSVLARQVAYWRQRLADLPELLALPTDRPRPQTASYRGATVTFDIDADTHATLAELARRHNATLFMVAHVALAVLLARLSGRTDIAVGTPVAGRGEPALDDLVGMFVNTLVLRTDIDGAATFDELLTRTRAVDAAAFEHAELPFERLVELLDPPRSAAHHPLFQVMLTFQNLRLGGLDLPGLTATGVDATLPLAKFDLHLTLAEATDRHGVPAGLAAEITYATDLFDEATVRAFAERFRRVLAAMVSDTRQVVGDLDLLVDGERDRVLADWNATGHPVPARTLVDLFEARVARDPEAVALVAEGIELTYAEFAARVHRLTRALLLSGVGPGTLVALGMRRSVDLVVALYAVLEAGAGYVPLDPDQPAERTEHILRTAAPALVLTTRADAVHSSAVAPTIAIDALDLDGVPDGPVADVERPRPITPADIAYVIFTSGSTGQPKGVAVGHAAIVNRLLWMQAQYPIGAEDAVLQKTPATFDVSVWEFLWPLQTGARLVLAAPDGHRDPAYLARVMAEFDVTVVHFVPSMLAVFVAALAEHGSDAHTALPRLRQVFASGEALPAATARRLCELTGARLHNLYGPTEAAVDVTYHEVTAADVVSVPIGRPVWNTRVFVLDARWHPVAPGVAGELYLAGDQLALGYLGRPDLTADRFVANPFGGVGSRLYRTGDLVAWTKSGELEYLGRTDFQVKLRGLRIELGEIEAALLAQPGVAQSVVVVRSDPHAGDQLVGYVVAGSDASVDVAAVRAGLSAVLPGYMVPAAIVVLDAFPTNASGKLDRKALPAPVFVGAHDFRAPATPIEQTVAAVFGELLGRAEVGLDDDFFALGGNSLLATRVIARVNEALEVGLEVRELFEAPTVGALAARIVPGSAAGTRIPLVARPRPERVPLSLAQQRMWVLNRMDPASATYNIPFALQIAGDLDVDALRAAVDDVLDRHEALRTRFPIGSDDLPYQEILAVDEVLPGGLRLERPADIMGRVLDLIASGFDVTEAVPVRIALLNGGVPDKHLLVLVAHHISADGASLGPLARDLMTAYLARSQGQEPAWAPLPVQYADYALWQRAVLGEEDDPDSPAARQLAYWRDRLASLRPGPILPQDRIRTASTGTRGASVRFALPAEIHAALAELARAHHASLFMVVHALLAALLARLGGESDIAVGTPVAGRGERALDDLVGMFVNTLTLRTEVDPDARFTDLLTAARETDLAAFAHADLPFERVVEAVAPGRVGAANPLFQVVLGFQSLTQPVLELPGLTVTAMDSGPLAAKFDLLLHVEAGQTADGEPAELAGVFTYATDIFDTLTVQGFARRFAQLAAAVAADPEQPIGDIDLLDDLDLRHLRPADIPVRADRTLPQLLADAVAAAPRGSAVVFTDAVERLGALDYAELDARSTLLARELVDRGVGPEDVVAVAAPRSVESVLAVWAVAKSGAAFLPVDPAYPAERIAHMLADSGAVLGLTVCDEVAALPGDVRWLLLDDIAFVARLARFSARPLTDADRARPLRPAHPAYVIYTSGSTGTPKGVTVTHAGLAALVAEQRERFRVTPHARVLHFASPSFDASVFELLLAVGGAATLIAVAPSVFGGGDLAEVLHREQVTHAVITPAALAGLDPAGQDALRVLITAGEACPPELLRRWAAPVDAGTLLFFNAYGPTEATIMTSVTDPMTPDRPITIGAPIRGLAAYVLDRRLRPVPAGVTGELYVAGAALARGYLHRPALTADRFVADPLAADGSRMYRTGDLVRRTVSGDLEYLGRNDFQVKIRGFRIELGEIDAVLSAHADVDFAVTVGHELDSGATVLASYVHPVPGAHVDPDDLLAAAALALPRHMVPTSVTVLDTLPLTPAGKLDRKALPAPVLRTGEFRAPRGRVAELVASLFAEALGSAEPIGADDDFFALGGNSLIATQVVARLSATLGTRIEVRELFDAPTVAGLAARVEAAAPVPARPPLVAGPRPERIPLSPAQRRYWFLNQFDTAASAVDNIAMAVRMSGELDVAALARAVADVLERHEVLRTTYPGGDEEPRQLIHPVSAEAAALTPVEVPEDALLDTVVDLARRTFDVTREIPFHVALLRPAPDEHVLAFVVHHVSADGASMAPLARDVMVAYTARLHGTAPRWTPLPIQYADYALWHAAVLGSEDDPASLAATQIAYWRARLAGLPDQLELPTDRPRPPVQSFRGAVVREVLDADRHAALQALAREHRASLFMVVHAAFAVLLAKLSGTGDIAVGTPLAGRGERELDDLIGMFVNTVVFRTQVRPGDSFTDLLAEVREGDLAAFDHADVPFERLVEVLNPARSTARNPLFQVGLSFQNLRETTFELPGLRVRPLEFDTHLAKTDLQLTVTDRYDADGAPAEIVTEFSYATDLFDEATVRAIAQRFVRVVDSVLADPAARVAAIDVLAPAERATILRDWNETEHWIDPRATLASLLDDTVARDPDAPALLADERGRTVRLSYADLDQRVNRLARHLIRRGVRPEDRVALAMRRGVDLVVSMYAVAKAGAAYVPIDPDQPLDRVEHILRTAAPVCVLTTTRDAFDTGVALTVSVDTLDLSAISTASIAPSERNGMLVAANTAYVIFTSGSTGVPKGVAVTHAAIVNQLLWEAAEFGLDRDTVVLLDTAATFDLSVWEFWSAAVGGGRLIVADADGHRDPSYLNALIRDTGVTTLHAVPAQLDALTTEAGGTLPATVRQVLAIGETLPPALAARIRAGGATLYNLYGPTEAAVSITAHEVTDADTASVPIGTPEWNSRVYVLDAMLRPVPVGVPGELYLAGVQLARGYHGRAAATAERFVADPLAAEAGGTAGERMYRTGDLVVRTADGELEYLGRTDFQVKVRGFRIELGDIDAALAAQPGVAQAVTIGREQPGRAPMLVSYVVAADGARPEQATLLAGLRSRLPEYMVPAAIVVLDALPLTAVGKVDRAALPAPRPTATAHRDPATPAERVVAEVVGEVLGRETVGADDDFFAIGGDSIAAIQVVARARARGVTFTPRQVFELRTVAELAVAGAPQPAPVAAGTGELPLTPAAARLLAARPDGVEVRAVVLDLPTGHPPVREAIDTVLDRNPMLWARLRPAADGRPPAFVLPEAPSPTDQPYFRLLDTSADTVPLDDVVAAAAAALDPEAGRNIRFVHLGPDDRAQLVVVANGLVLDDHSWRVIVDQLGAAWSRRRYAAAVTGTGLAGLLRELAARAADPAVHAELGWWRAMGADSGRIPPGADLSVRSRVSLTMTPEGAAAVATTAQAYHAGIDEVLLTALALALRTAADEPVVRTAGTVVRLGADARDSDHTDAVGAFTTDYPLALRLGELDPADALVGGPAAGTALGRVKELRRAVPGEGVGYGLLRYLDPGIELPGPGLIRLRYRDLRPARVHTDAPADDLLIDLLVEATDAGLLARFDFAAAVFTADQVRAFAEHWVRALGGLAEHGTRPGSGGHTPSDFPLVRLSQADLDRFTQTVPALADVWPMTAMQSGMLFHALLADASIDAYMIQFVLDLDGAVDPGRLRAAAQAVLDRHANLRVAFADTADGSTVQVVPDRVQAPWRQIALDHLDPEVIPVEAERIENAELAQHFDPAVAPLLRFSLLRTAPERYHLVVTSHHILLDGWSVPLLMRELLTVYALGPQSRHLPKVRPYRDYLVWLAAQDRDAAIAAWRAALDGVTEPTLLAQRPTHEISAGIGEAGFAMSTAQTEALTHLAARVGVTVNTVVQAAWALLVGRSTDRDDVVFGATVSGRPADIDGVETMVGLFLNAVPVRVRLAPTRTLESLLRTVQDEQAALLEHHHLGLAEIQEAVGLESLFDSLVVFESYPVDHEGLRRVSEIDGMTVSGVHVTDGTHYPVTVIVALGDQLRVQVKYLRDLFDPEAARTLAARLSALIGKFVAVPHARVGEVDALLADERAALFARNATVVPELLDEATLLTLFDAQVARTPRATALRYRDTTISYAELDRRSRVLAGELAARGVGPEKLVAVAMRRSIDLVVAVYAVLRAGGAYVPVDPDHPEERNEYVLTGAAPVCVLTRTADGFTTRTGVPVVAVDTLERAARPYRGVAVAPDDLAYVIYTSGSTGRPKGVAITHRQMANQFRWAQLTHPHDRGDVVLHKTPITFDISTWELFWPLQTGASVVIAEPDGHRDPGYLARVVAEHRVTTVHFVPSMLDAFLADVRPGRRTSLRRVFAAGEVLATETAAMFAERLPGVDLLNWYGPAEATVVTEERASADADGAGVPIGTPVANTRVHVLDRQLRPVPDGAAGELYVAGVQLARGYHRAPGLTAERFVARNGGERMYRTGDLVRWRTGADGRAVLEYLGRTDFQVKLRGQRIELGEIEAVLLAHPAVRHAAASVVSAAAGERLVAYVVAEEGVVADPRALLAHARAALPPYMVPAAVVALPELPLNASGKLDRLALPVPELPVRPYRAPATDTERLLATVFADVLEIDRVGADDDFFELGGNSLAATRVVARLRQDADLDTRVQWFFSDSTVAALARRIDEAQAYGVDYDAGTADALGPLLPIRGEGTLPPLFCLYPMAGLSWGYAGLLPYVEQGRPVLGLQSPALSEPDYLPESLGEMAARCLAEIRSVQPYGPYHLLGWSLGGILAHAVAVALQEAGEQVALLALLDSHHDIAAADFRVALRGALAEIGIQADNLLGDSPAPALGEDELLALHAAIPPELSTLTPERLGRVYRSAVRSAELIGEHRPGVFRGRVDYFSARILGANLVRGIDPENSAAKWRPFVDGEVADHPVHAAHDEMTAPHALAQIGPVLAARLAAGGAGLPAGAGRA</sequence>
<dbReference type="CDD" id="cd19540">
    <property type="entry name" value="LCL_NRPS-like"/>
    <property type="match status" value="3"/>
</dbReference>
<keyword evidence="3" id="KW-0597">Phosphoprotein</keyword>
<dbReference type="GO" id="GO:0008610">
    <property type="term" value="P:lipid biosynthetic process"/>
    <property type="evidence" value="ECO:0007669"/>
    <property type="project" value="UniProtKB-ARBA"/>
</dbReference>
<reference evidence="7" key="1">
    <citation type="submission" date="2015-03" db="EMBL/GenBank/DDBJ databases">
        <authorList>
            <consortium name="Pathogen Informatics"/>
        </authorList>
    </citation>
    <scope>NUCLEOTIDE SEQUENCE [LARGE SCALE GENOMIC DNA]</scope>
    <source>
        <strain evidence="7">NCTC11134</strain>
    </source>
</reference>
<dbReference type="InterPro" id="IPR009081">
    <property type="entry name" value="PP-bd_ACP"/>
</dbReference>
<dbReference type="Gene3D" id="1.10.1200.10">
    <property type="entry name" value="ACP-like"/>
    <property type="match status" value="4"/>
</dbReference>
<dbReference type="PROSITE" id="PS00012">
    <property type="entry name" value="PHOSPHOPANTETHEINE"/>
    <property type="match status" value="5"/>
</dbReference>
<evidence type="ECO:0000313" key="6">
    <source>
        <dbReference type="EMBL" id="CRY79253.1"/>
    </source>
</evidence>
<dbReference type="InterPro" id="IPR025110">
    <property type="entry name" value="AMP-bd_C"/>
</dbReference>
<dbReference type="InterPro" id="IPR023213">
    <property type="entry name" value="CAT-like_dom_sf"/>
</dbReference>
<organism evidence="6 7">
    <name type="scientific">Nocardia farcinica</name>
    <dbReference type="NCBI Taxonomy" id="37329"/>
    <lineage>
        <taxon>Bacteria</taxon>
        <taxon>Bacillati</taxon>
        <taxon>Actinomycetota</taxon>
        <taxon>Actinomycetes</taxon>
        <taxon>Mycobacteriales</taxon>
        <taxon>Nocardiaceae</taxon>
        <taxon>Nocardia</taxon>
    </lineage>
</organism>
<gene>
    <name evidence="6" type="primary">tycC_2</name>
    <name evidence="6" type="ORF">ERS450000_03405</name>
</gene>
<dbReference type="GO" id="GO:0043041">
    <property type="term" value="P:amino acid activation for nonribosomal peptide biosynthetic process"/>
    <property type="evidence" value="ECO:0007669"/>
    <property type="project" value="TreeGrafter"/>
</dbReference>
<dbReference type="FunFam" id="2.30.38.10:FF:000001">
    <property type="entry name" value="Non-ribosomal peptide synthetase PvdI"/>
    <property type="match status" value="1"/>
</dbReference>
<dbReference type="Pfam" id="PF00501">
    <property type="entry name" value="AMP-binding"/>
    <property type="match status" value="5"/>
</dbReference>
<dbReference type="PROSITE" id="PS00455">
    <property type="entry name" value="AMP_BINDING"/>
    <property type="match status" value="5"/>
</dbReference>